<reference evidence="8 9" key="1">
    <citation type="journal article" date="2022" name="Nat. Plants">
        <title>Genomes of leafy and leafless Platanthera orchids illuminate the evolution of mycoheterotrophy.</title>
        <authorList>
            <person name="Li M.H."/>
            <person name="Liu K.W."/>
            <person name="Li Z."/>
            <person name="Lu H.C."/>
            <person name="Ye Q.L."/>
            <person name="Zhang D."/>
            <person name="Wang J.Y."/>
            <person name="Li Y.F."/>
            <person name="Zhong Z.M."/>
            <person name="Liu X."/>
            <person name="Yu X."/>
            <person name="Liu D.K."/>
            <person name="Tu X.D."/>
            <person name="Liu B."/>
            <person name="Hao Y."/>
            <person name="Liao X.Y."/>
            <person name="Jiang Y.T."/>
            <person name="Sun W.H."/>
            <person name="Chen J."/>
            <person name="Chen Y.Q."/>
            <person name="Ai Y."/>
            <person name="Zhai J.W."/>
            <person name="Wu S.S."/>
            <person name="Zhou Z."/>
            <person name="Hsiao Y.Y."/>
            <person name="Wu W.L."/>
            <person name="Chen Y.Y."/>
            <person name="Lin Y.F."/>
            <person name="Hsu J.L."/>
            <person name="Li C.Y."/>
            <person name="Wang Z.W."/>
            <person name="Zhao X."/>
            <person name="Zhong W.Y."/>
            <person name="Ma X.K."/>
            <person name="Ma L."/>
            <person name="Huang J."/>
            <person name="Chen G.Z."/>
            <person name="Huang M.Z."/>
            <person name="Huang L."/>
            <person name="Peng D.H."/>
            <person name="Luo Y.B."/>
            <person name="Zou S.Q."/>
            <person name="Chen S.P."/>
            <person name="Lan S."/>
            <person name="Tsai W.C."/>
            <person name="Van de Peer Y."/>
            <person name="Liu Z.J."/>
        </authorList>
    </citation>
    <scope>NUCLEOTIDE SEQUENCE [LARGE SCALE GENOMIC DNA]</scope>
    <source>
        <strain evidence="8">Lor287</strain>
    </source>
</reference>
<protein>
    <recommendedName>
        <fullName evidence="7">Reverse transcriptase domain-containing protein</fullName>
    </recommendedName>
</protein>
<comment type="caution">
    <text evidence="8">The sequence shown here is derived from an EMBL/GenBank/DDBJ whole genome shotgun (WGS) entry which is preliminary data.</text>
</comment>
<evidence type="ECO:0000256" key="2">
    <source>
        <dbReference type="ARBA" id="ARBA00022695"/>
    </source>
</evidence>
<dbReference type="Proteomes" id="UP001418222">
    <property type="component" value="Unassembled WGS sequence"/>
</dbReference>
<dbReference type="InterPro" id="IPR000477">
    <property type="entry name" value="RT_dom"/>
</dbReference>
<evidence type="ECO:0000259" key="7">
    <source>
        <dbReference type="PROSITE" id="PS50878"/>
    </source>
</evidence>
<evidence type="ECO:0000256" key="1">
    <source>
        <dbReference type="ARBA" id="ARBA00022679"/>
    </source>
</evidence>
<dbReference type="CDD" id="cd09274">
    <property type="entry name" value="RNase_HI_RT_Ty3"/>
    <property type="match status" value="1"/>
</dbReference>
<keyword evidence="4" id="KW-0255">Endonuclease</keyword>
<dbReference type="Pfam" id="PF17917">
    <property type="entry name" value="RT_RNaseH"/>
    <property type="match status" value="1"/>
</dbReference>
<organism evidence="8 9">
    <name type="scientific">Platanthera zijinensis</name>
    <dbReference type="NCBI Taxonomy" id="2320716"/>
    <lineage>
        <taxon>Eukaryota</taxon>
        <taxon>Viridiplantae</taxon>
        <taxon>Streptophyta</taxon>
        <taxon>Embryophyta</taxon>
        <taxon>Tracheophyta</taxon>
        <taxon>Spermatophyta</taxon>
        <taxon>Magnoliopsida</taxon>
        <taxon>Liliopsida</taxon>
        <taxon>Asparagales</taxon>
        <taxon>Orchidaceae</taxon>
        <taxon>Orchidoideae</taxon>
        <taxon>Orchideae</taxon>
        <taxon>Orchidinae</taxon>
        <taxon>Platanthera</taxon>
    </lineage>
</organism>
<evidence type="ECO:0000313" key="9">
    <source>
        <dbReference type="Proteomes" id="UP001418222"/>
    </source>
</evidence>
<keyword evidence="6" id="KW-0695">RNA-directed DNA polymerase</keyword>
<dbReference type="InterPro" id="IPR050951">
    <property type="entry name" value="Retrovirus_Pol_polyprotein"/>
</dbReference>
<evidence type="ECO:0000256" key="5">
    <source>
        <dbReference type="ARBA" id="ARBA00022801"/>
    </source>
</evidence>
<sequence length="340" mass="39681">MPFGLSNAPSTFMRLMTQVLKPYLGTFVVVYFDDILIYSKSEAEHLEHLRSVLTTLQTHKLYANCKKCSFRADELIFLGFVVSSKGIHVDEEKVRAIQSWPTPKTVSEVRSFHGLATFYRRFFRHFSNIMAPITECMKRGQFQWSEEAAKSFALIKEKISSTPILILPDFEKPFELETDASLVGIGGVLLQDKHPVAFFSEKLSEARRKWSTYVVELYAVVRAIKHWEHYLFQQEFVIQTDHQAIWYLNSNKLLNRMHARWVEYLQRFTFVIKHRAGEQNKVTDALSRRSALLITMNTKVIGFDSLKDQYADDEDFAQIWQQVKANPSYTVLDPRRFPFL</sequence>
<dbReference type="GO" id="GO:0016787">
    <property type="term" value="F:hydrolase activity"/>
    <property type="evidence" value="ECO:0007669"/>
    <property type="project" value="UniProtKB-KW"/>
</dbReference>
<accession>A0AAP0AXN0</accession>
<dbReference type="Gene3D" id="3.10.20.370">
    <property type="match status" value="1"/>
</dbReference>
<dbReference type="Gene3D" id="3.30.70.270">
    <property type="match status" value="2"/>
</dbReference>
<dbReference type="FunFam" id="3.10.20.370:FF:000001">
    <property type="entry name" value="Retrovirus-related Pol polyprotein from transposon 17.6-like protein"/>
    <property type="match status" value="1"/>
</dbReference>
<dbReference type="Pfam" id="PF00078">
    <property type="entry name" value="RVT_1"/>
    <property type="match status" value="1"/>
</dbReference>
<evidence type="ECO:0000256" key="6">
    <source>
        <dbReference type="ARBA" id="ARBA00022918"/>
    </source>
</evidence>
<dbReference type="FunFam" id="3.30.70.270:FF:000003">
    <property type="entry name" value="Transposon Ty3-G Gag-Pol polyprotein"/>
    <property type="match status" value="1"/>
</dbReference>
<keyword evidence="1" id="KW-0808">Transferase</keyword>
<keyword evidence="3" id="KW-0540">Nuclease</keyword>
<keyword evidence="9" id="KW-1185">Reference proteome</keyword>
<dbReference type="AlphaFoldDB" id="A0AAP0AXN0"/>
<evidence type="ECO:0000256" key="3">
    <source>
        <dbReference type="ARBA" id="ARBA00022722"/>
    </source>
</evidence>
<feature type="domain" description="Reverse transcriptase" evidence="7">
    <location>
        <begin position="1"/>
        <end position="82"/>
    </location>
</feature>
<evidence type="ECO:0000313" key="8">
    <source>
        <dbReference type="EMBL" id="KAK8918703.1"/>
    </source>
</evidence>
<dbReference type="PROSITE" id="PS50878">
    <property type="entry name" value="RT_POL"/>
    <property type="match status" value="1"/>
</dbReference>
<dbReference type="CDD" id="cd01647">
    <property type="entry name" value="RT_LTR"/>
    <property type="match status" value="1"/>
</dbReference>
<dbReference type="InterPro" id="IPR041373">
    <property type="entry name" value="RT_RNaseH"/>
</dbReference>
<dbReference type="InterPro" id="IPR043128">
    <property type="entry name" value="Rev_trsase/Diguanyl_cyclase"/>
</dbReference>
<dbReference type="EMBL" id="JBBWWQ010000019">
    <property type="protein sequence ID" value="KAK8918703.1"/>
    <property type="molecule type" value="Genomic_DNA"/>
</dbReference>
<evidence type="ECO:0000256" key="4">
    <source>
        <dbReference type="ARBA" id="ARBA00022759"/>
    </source>
</evidence>
<gene>
    <name evidence="8" type="ORF">KSP39_PZI020995</name>
</gene>
<dbReference type="FunFam" id="3.30.70.270:FF:000020">
    <property type="entry name" value="Transposon Tf2-6 polyprotein-like Protein"/>
    <property type="match status" value="1"/>
</dbReference>
<dbReference type="PANTHER" id="PTHR37984">
    <property type="entry name" value="PROTEIN CBG26694"/>
    <property type="match status" value="1"/>
</dbReference>
<proteinExistence type="predicted"/>
<dbReference type="GO" id="GO:0004519">
    <property type="term" value="F:endonuclease activity"/>
    <property type="evidence" value="ECO:0007669"/>
    <property type="project" value="UniProtKB-KW"/>
</dbReference>
<dbReference type="InterPro" id="IPR043502">
    <property type="entry name" value="DNA/RNA_pol_sf"/>
</dbReference>
<keyword evidence="2" id="KW-0548">Nucleotidyltransferase</keyword>
<dbReference type="GO" id="GO:0003964">
    <property type="term" value="F:RNA-directed DNA polymerase activity"/>
    <property type="evidence" value="ECO:0007669"/>
    <property type="project" value="UniProtKB-KW"/>
</dbReference>
<dbReference type="SUPFAM" id="SSF56672">
    <property type="entry name" value="DNA/RNA polymerases"/>
    <property type="match status" value="1"/>
</dbReference>
<name>A0AAP0AXN0_9ASPA</name>
<keyword evidence="5" id="KW-0378">Hydrolase</keyword>
<dbReference type="PANTHER" id="PTHR37984:SF5">
    <property type="entry name" value="PROTEIN NYNRIN-LIKE"/>
    <property type="match status" value="1"/>
</dbReference>